<dbReference type="Proteomes" id="UP000735302">
    <property type="component" value="Unassembled WGS sequence"/>
</dbReference>
<reference evidence="1 2" key="1">
    <citation type="journal article" date="2021" name="Elife">
        <title>Chloroplast acquisition without the gene transfer in kleptoplastic sea slugs, Plakobranchus ocellatus.</title>
        <authorList>
            <person name="Maeda T."/>
            <person name="Takahashi S."/>
            <person name="Yoshida T."/>
            <person name="Shimamura S."/>
            <person name="Takaki Y."/>
            <person name="Nagai Y."/>
            <person name="Toyoda A."/>
            <person name="Suzuki Y."/>
            <person name="Arimoto A."/>
            <person name="Ishii H."/>
            <person name="Satoh N."/>
            <person name="Nishiyama T."/>
            <person name="Hasebe M."/>
            <person name="Maruyama T."/>
            <person name="Minagawa J."/>
            <person name="Obokata J."/>
            <person name="Shigenobu S."/>
        </authorList>
    </citation>
    <scope>NUCLEOTIDE SEQUENCE [LARGE SCALE GENOMIC DNA]</scope>
</reference>
<protein>
    <submittedName>
        <fullName evidence="1">Rhoptry-associated protein 1 alpha1</fullName>
    </submittedName>
</protein>
<organism evidence="1 2">
    <name type="scientific">Plakobranchus ocellatus</name>
    <dbReference type="NCBI Taxonomy" id="259542"/>
    <lineage>
        <taxon>Eukaryota</taxon>
        <taxon>Metazoa</taxon>
        <taxon>Spiralia</taxon>
        <taxon>Lophotrochozoa</taxon>
        <taxon>Mollusca</taxon>
        <taxon>Gastropoda</taxon>
        <taxon>Heterobranchia</taxon>
        <taxon>Euthyneura</taxon>
        <taxon>Panpulmonata</taxon>
        <taxon>Sacoglossa</taxon>
        <taxon>Placobranchoidea</taxon>
        <taxon>Plakobranchidae</taxon>
        <taxon>Plakobranchus</taxon>
    </lineage>
</organism>
<name>A0AAV4DPG4_9GAST</name>
<dbReference type="AlphaFoldDB" id="A0AAV4DPG4"/>
<sequence length="215" mass="23427">MEPLDCLDTDVYVCTGQNKHGVTTNEISVGVQCSQQLASNISQPDTVEVAMGETAELDVEIYGYPTPQLLTLMRTKDSKHLTGSARHLIEYLPHQAPFGCVKGQLCLDNNPGANLKTYPENHAVASLKAYLEKKAYASLKAYLNNNADANLKAYLENHAVASLKAYLENKAYASLKAYLNNNADANLKAYLENHAVAGLKAYLENKSGASLKAYL</sequence>
<gene>
    <name evidence="1" type="ORF">PoB_007232000</name>
</gene>
<evidence type="ECO:0000313" key="2">
    <source>
        <dbReference type="Proteomes" id="UP000735302"/>
    </source>
</evidence>
<comment type="caution">
    <text evidence="1">The sequence shown here is derived from an EMBL/GenBank/DDBJ whole genome shotgun (WGS) entry which is preliminary data.</text>
</comment>
<evidence type="ECO:0000313" key="1">
    <source>
        <dbReference type="EMBL" id="GFO45815.1"/>
    </source>
</evidence>
<keyword evidence="2" id="KW-1185">Reference proteome</keyword>
<accession>A0AAV4DPG4</accession>
<dbReference type="EMBL" id="BLXT01008083">
    <property type="protein sequence ID" value="GFO45815.1"/>
    <property type="molecule type" value="Genomic_DNA"/>
</dbReference>
<proteinExistence type="predicted"/>